<evidence type="ECO:0000259" key="6">
    <source>
        <dbReference type="PROSITE" id="PS50016"/>
    </source>
</evidence>
<dbReference type="EMBL" id="SPHZ02000008">
    <property type="protein sequence ID" value="KAF0904756.1"/>
    <property type="molecule type" value="Genomic_DNA"/>
</dbReference>
<evidence type="ECO:0000256" key="4">
    <source>
        <dbReference type="PROSITE-ProRule" id="PRU00175"/>
    </source>
</evidence>
<feature type="domain" description="PHD-type" evidence="6">
    <location>
        <begin position="124"/>
        <end position="173"/>
    </location>
</feature>
<feature type="region of interest" description="Disordered" evidence="5">
    <location>
        <begin position="366"/>
        <end position="408"/>
    </location>
</feature>
<dbReference type="SUPFAM" id="SSF57850">
    <property type="entry name" value="RING/U-box"/>
    <property type="match status" value="1"/>
</dbReference>
<organism evidence="8 9">
    <name type="scientific">Oryza meyeriana var. granulata</name>
    <dbReference type="NCBI Taxonomy" id="110450"/>
    <lineage>
        <taxon>Eukaryota</taxon>
        <taxon>Viridiplantae</taxon>
        <taxon>Streptophyta</taxon>
        <taxon>Embryophyta</taxon>
        <taxon>Tracheophyta</taxon>
        <taxon>Spermatophyta</taxon>
        <taxon>Magnoliopsida</taxon>
        <taxon>Liliopsida</taxon>
        <taxon>Poales</taxon>
        <taxon>Poaceae</taxon>
        <taxon>BOP clade</taxon>
        <taxon>Oryzoideae</taxon>
        <taxon>Oryzeae</taxon>
        <taxon>Oryzinae</taxon>
        <taxon>Oryza</taxon>
        <taxon>Oryza meyeriana</taxon>
    </lineage>
</organism>
<evidence type="ECO:0008006" key="10">
    <source>
        <dbReference type="Google" id="ProtNLM"/>
    </source>
</evidence>
<dbReference type="PROSITE" id="PS50016">
    <property type="entry name" value="ZF_PHD_2"/>
    <property type="match status" value="1"/>
</dbReference>
<keyword evidence="1" id="KW-0479">Metal-binding</keyword>
<evidence type="ECO:0000313" key="8">
    <source>
        <dbReference type="EMBL" id="KAF0904756.1"/>
    </source>
</evidence>
<dbReference type="InterPro" id="IPR013083">
    <property type="entry name" value="Znf_RING/FYVE/PHD"/>
</dbReference>
<reference evidence="8 9" key="1">
    <citation type="submission" date="2019-11" db="EMBL/GenBank/DDBJ databases">
        <title>Whole genome sequence of Oryza granulata.</title>
        <authorList>
            <person name="Li W."/>
        </authorList>
    </citation>
    <scope>NUCLEOTIDE SEQUENCE [LARGE SCALE GENOMIC DNA]</scope>
    <source>
        <strain evidence="9">cv. Menghai</strain>
        <tissue evidence="8">Leaf</tissue>
    </source>
</reference>
<dbReference type="OrthoDB" id="365379at2759"/>
<evidence type="ECO:0000313" key="9">
    <source>
        <dbReference type="Proteomes" id="UP000479710"/>
    </source>
</evidence>
<comment type="caution">
    <text evidence="8">The sequence shown here is derived from an EMBL/GenBank/DDBJ whole genome shotgun (WGS) entry which is preliminary data.</text>
</comment>
<feature type="compositionally biased region" description="Basic and acidic residues" evidence="5">
    <location>
        <begin position="609"/>
        <end position="629"/>
    </location>
</feature>
<evidence type="ECO:0000256" key="2">
    <source>
        <dbReference type="ARBA" id="ARBA00022771"/>
    </source>
</evidence>
<dbReference type="Proteomes" id="UP000479710">
    <property type="component" value="Unassembled WGS sequence"/>
</dbReference>
<evidence type="ECO:0000259" key="7">
    <source>
        <dbReference type="PROSITE" id="PS50089"/>
    </source>
</evidence>
<dbReference type="SUPFAM" id="SSF57903">
    <property type="entry name" value="FYVE/PHD zinc finger"/>
    <property type="match status" value="1"/>
</dbReference>
<feature type="region of interest" description="Disordered" evidence="5">
    <location>
        <begin position="1"/>
        <end position="26"/>
    </location>
</feature>
<dbReference type="InterPro" id="IPR001965">
    <property type="entry name" value="Znf_PHD"/>
</dbReference>
<dbReference type="GO" id="GO:0008270">
    <property type="term" value="F:zinc ion binding"/>
    <property type="evidence" value="ECO:0007669"/>
    <property type="project" value="UniProtKB-KW"/>
</dbReference>
<feature type="region of interest" description="Disordered" evidence="5">
    <location>
        <begin position="264"/>
        <end position="294"/>
    </location>
</feature>
<evidence type="ECO:0000256" key="1">
    <source>
        <dbReference type="ARBA" id="ARBA00022723"/>
    </source>
</evidence>
<dbReference type="PANTHER" id="PTHR47177">
    <property type="entry name" value="F18C1.6 PROTEIN"/>
    <property type="match status" value="1"/>
</dbReference>
<evidence type="ECO:0000256" key="3">
    <source>
        <dbReference type="ARBA" id="ARBA00022833"/>
    </source>
</evidence>
<feature type="compositionally biased region" description="Polar residues" evidence="5">
    <location>
        <begin position="366"/>
        <end position="377"/>
    </location>
</feature>
<feature type="compositionally biased region" description="Polar residues" evidence="5">
    <location>
        <begin position="570"/>
        <end position="595"/>
    </location>
</feature>
<accession>A0A6G1CX41</accession>
<name>A0A6G1CX41_9ORYZ</name>
<sequence length="746" mass="81017">MASSPAGRGSGGAGQKASVQGGEPSDLAAAVEEEEGVRCGICLTDARRAVRGELDCCAHHFCFVCIMAWARVESRCPFCKARFRTIRRPPVPGRFPSERLVAVGERNQACNPSGNQNSADLYANTSCSICSLSNDDELMLLCELCDSAMHTYCVGLGTDIPEGDWFCMDCTTAKEEHSRCEIDNDNSGDHGEFKITIEVPIADPVAAPSISDIVDEGYPPSLVRRTSVQSTRPSISDPVPSIYDIVDDDYTTIPIGRVNARSTRLDRRAEHLPSQSVPVGSQCPESPQERENGQLLSQAHSRFESERARTLCNSRNLSSRIRELRENWDALRAGTIGFATHIHNSRRGNGTGSVSITEHQLCATHTINSSQNGSGTSDIDERHQSSTTNIEMAASSSGHASKISPKDGRDVHKAWKMLEIAKLSGGKKKPNKPSSPNSSVTFSTGNRSTSYSPIDAILGHKNKRLCDVITQKNNVEPNCCTNMENGPPTMNFGECHKLQGKFRASAHGRIPSKIMRQENFNGTVASSSSSENADQIFESSSRLEKSKSVISSLLTYSSLSGISMVTSSLQLRPPRSQSTEMVSPQEPSATATSIDIVTAGANVEVKSSGPDHHERKRKLGSETHDDQGSKRSRSCCKIRKSDISFLAIRELKLLNIDKTYGSDTFKEVARAATHTVLASCGLEHSPSVALTLPRPVCKHTCRTEPLQSPALTNFCRECLCNFVKEVISSLLSGRKMDQTASSCQNT</sequence>
<dbReference type="PROSITE" id="PS50089">
    <property type="entry name" value="ZF_RING_2"/>
    <property type="match status" value="1"/>
</dbReference>
<keyword evidence="9" id="KW-1185">Reference proteome</keyword>
<dbReference type="Pfam" id="PF00628">
    <property type="entry name" value="PHD"/>
    <property type="match status" value="1"/>
</dbReference>
<feature type="region of interest" description="Disordered" evidence="5">
    <location>
        <begin position="422"/>
        <end position="447"/>
    </location>
</feature>
<dbReference type="PANTHER" id="PTHR47177:SF4">
    <property type="entry name" value="OS06G0283200 PROTEIN"/>
    <property type="match status" value="1"/>
</dbReference>
<evidence type="ECO:0000256" key="5">
    <source>
        <dbReference type="SAM" id="MobiDB-lite"/>
    </source>
</evidence>
<proteinExistence type="predicted"/>
<dbReference type="PROSITE" id="PS00518">
    <property type="entry name" value="ZF_RING_1"/>
    <property type="match status" value="1"/>
</dbReference>
<feature type="compositionally biased region" description="Polar residues" evidence="5">
    <location>
        <begin position="273"/>
        <end position="285"/>
    </location>
</feature>
<dbReference type="Pfam" id="PF13639">
    <property type="entry name" value="zf-RING_2"/>
    <property type="match status" value="1"/>
</dbReference>
<dbReference type="InterPro" id="IPR019787">
    <property type="entry name" value="Znf_PHD-finger"/>
</dbReference>
<dbReference type="InterPro" id="IPR001841">
    <property type="entry name" value="Znf_RING"/>
</dbReference>
<dbReference type="SMART" id="SM00184">
    <property type="entry name" value="RING"/>
    <property type="match status" value="2"/>
</dbReference>
<gene>
    <name evidence="8" type="ORF">E2562_036974</name>
</gene>
<dbReference type="Gene3D" id="3.30.40.10">
    <property type="entry name" value="Zinc/RING finger domain, C3HC4 (zinc finger)"/>
    <property type="match status" value="2"/>
</dbReference>
<protein>
    <recommendedName>
        <fullName evidence="10">PHD-type domain-containing protein</fullName>
    </recommendedName>
</protein>
<feature type="domain" description="RING-type" evidence="7">
    <location>
        <begin position="39"/>
        <end position="80"/>
    </location>
</feature>
<feature type="region of interest" description="Disordered" evidence="5">
    <location>
        <begin position="570"/>
        <end position="633"/>
    </location>
</feature>
<keyword evidence="2 4" id="KW-0863">Zinc-finger</keyword>
<dbReference type="AlphaFoldDB" id="A0A6G1CX41"/>
<feature type="compositionally biased region" description="Polar residues" evidence="5">
    <location>
        <begin position="385"/>
        <end position="399"/>
    </location>
</feature>
<dbReference type="InterPro" id="IPR011011">
    <property type="entry name" value="Znf_FYVE_PHD"/>
</dbReference>
<dbReference type="SMART" id="SM00249">
    <property type="entry name" value="PHD"/>
    <property type="match status" value="1"/>
</dbReference>
<dbReference type="InterPro" id="IPR017907">
    <property type="entry name" value="Znf_RING_CS"/>
</dbReference>
<keyword evidence="3" id="KW-0862">Zinc</keyword>